<evidence type="ECO:0000256" key="1">
    <source>
        <dbReference type="SAM" id="MobiDB-lite"/>
    </source>
</evidence>
<reference evidence="2 3" key="1">
    <citation type="submission" date="2019-07" db="EMBL/GenBank/DDBJ databases">
        <title>Lysobacter weifangensis sp. nov., isolated from bensulfuron-methyl contaminated farmland soil.</title>
        <authorList>
            <person name="Zhao H."/>
        </authorList>
    </citation>
    <scope>NUCLEOTIDE SEQUENCE [LARGE SCALE GENOMIC DNA]</scope>
    <source>
        <strain evidence="2 3">CC-Bw-6</strain>
    </source>
</reference>
<organism evidence="2 3">
    <name type="scientific">Pseudoluteimonas lycopersici</name>
    <dbReference type="NCBI Taxonomy" id="1324796"/>
    <lineage>
        <taxon>Bacteria</taxon>
        <taxon>Pseudomonadati</taxon>
        <taxon>Pseudomonadota</taxon>
        <taxon>Gammaproteobacteria</taxon>
        <taxon>Lysobacterales</taxon>
        <taxon>Lysobacteraceae</taxon>
        <taxon>Pseudoluteimonas</taxon>
    </lineage>
</organism>
<evidence type="ECO:0000313" key="3">
    <source>
        <dbReference type="Proteomes" id="UP000315891"/>
    </source>
</evidence>
<sequence>MRDACDHWRGEPWPDHQDDPEEVRKKQILEAIKESCTGTDKRLSALKAAYAGDPKILQLLDEYEADIESDD</sequence>
<protein>
    <submittedName>
        <fullName evidence="2">Uncharacterized protein</fullName>
    </submittedName>
</protein>
<dbReference type="OrthoDB" id="8595802at2"/>
<dbReference type="AlphaFoldDB" id="A0A516V3J7"/>
<accession>A0A516V3J7</accession>
<proteinExistence type="predicted"/>
<feature type="region of interest" description="Disordered" evidence="1">
    <location>
        <begin position="1"/>
        <end position="22"/>
    </location>
</feature>
<dbReference type="EMBL" id="CP041742">
    <property type="protein sequence ID" value="QDQ73101.1"/>
    <property type="molecule type" value="Genomic_DNA"/>
</dbReference>
<dbReference type="RefSeq" id="WP_143878614.1">
    <property type="nucleotide sequence ID" value="NZ_BAABLZ010000001.1"/>
</dbReference>
<name>A0A516V3J7_9GAMM</name>
<dbReference type="Proteomes" id="UP000315891">
    <property type="component" value="Chromosome"/>
</dbReference>
<gene>
    <name evidence="2" type="ORF">FNZ56_04035</name>
</gene>
<evidence type="ECO:0000313" key="2">
    <source>
        <dbReference type="EMBL" id="QDQ73101.1"/>
    </source>
</evidence>
<keyword evidence="3" id="KW-1185">Reference proteome</keyword>